<organism evidence="11 12">
    <name type="scientific">Vibrio nigripulchritudo</name>
    <dbReference type="NCBI Taxonomy" id="28173"/>
    <lineage>
        <taxon>Bacteria</taxon>
        <taxon>Pseudomonadati</taxon>
        <taxon>Pseudomonadota</taxon>
        <taxon>Gammaproteobacteria</taxon>
        <taxon>Vibrionales</taxon>
        <taxon>Vibrionaceae</taxon>
        <taxon>Vibrio</taxon>
    </lineage>
</organism>
<comment type="function">
    <text evidence="9">Part of the tripartite ATP-independent periplasmic (TRAP) transport system.</text>
</comment>
<dbReference type="eggNOG" id="COG3090">
    <property type="taxonomic scope" value="Bacteria"/>
</dbReference>
<evidence type="ECO:0000313" key="11">
    <source>
        <dbReference type="EMBL" id="CCO61749.1"/>
    </source>
</evidence>
<evidence type="ECO:0000313" key="12">
    <source>
        <dbReference type="Proteomes" id="UP000016895"/>
    </source>
</evidence>
<name>U4KI31_9VIBR</name>
<reference evidence="11 12" key="1">
    <citation type="journal article" date="2013" name="ISME J.">
        <title>Comparative genomics of pathogenic lineages of Vibrio nigripulchritudo identifies virulence-associated traits.</title>
        <authorList>
            <person name="Goudenege D."/>
            <person name="Labreuche Y."/>
            <person name="Krin E."/>
            <person name="Ansquer D."/>
            <person name="Mangenot S."/>
            <person name="Calteau A."/>
            <person name="Medigue C."/>
            <person name="Mazel D."/>
            <person name="Polz M.F."/>
            <person name="Le Roux F."/>
        </authorList>
    </citation>
    <scope>NUCLEOTIDE SEQUENCE [LARGE SCALE GENOMIC DNA]</scope>
    <source>
        <strain evidence="12">SnF1</strain>
    </source>
</reference>
<evidence type="ECO:0000256" key="8">
    <source>
        <dbReference type="ARBA" id="ARBA00038436"/>
    </source>
</evidence>
<evidence type="ECO:0000256" key="2">
    <source>
        <dbReference type="ARBA" id="ARBA00022448"/>
    </source>
</evidence>
<evidence type="ECO:0000256" key="7">
    <source>
        <dbReference type="ARBA" id="ARBA00023136"/>
    </source>
</evidence>
<feature type="domain" description="Tripartite ATP-independent periplasmic transporters DctQ component" evidence="10">
    <location>
        <begin position="23"/>
        <end position="144"/>
    </location>
</feature>
<dbReference type="PANTHER" id="PTHR35011:SF2">
    <property type="entry name" value="2,3-DIKETO-L-GULONATE TRAP TRANSPORTER SMALL PERMEASE PROTEIN YIAM"/>
    <property type="match status" value="1"/>
</dbReference>
<dbReference type="GO" id="GO:0005886">
    <property type="term" value="C:plasma membrane"/>
    <property type="evidence" value="ECO:0007669"/>
    <property type="project" value="UniProtKB-SubCell"/>
</dbReference>
<keyword evidence="4 9" id="KW-0997">Cell inner membrane</keyword>
<dbReference type="InterPro" id="IPR055348">
    <property type="entry name" value="DctQ"/>
</dbReference>
<feature type="transmembrane region" description="Helical" evidence="9">
    <location>
        <begin position="127"/>
        <end position="146"/>
    </location>
</feature>
<keyword evidence="2 9" id="KW-0813">Transport</keyword>
<accession>U4KI31</accession>
<comment type="subcellular location">
    <subcellularLocation>
        <location evidence="1 9">Cell inner membrane</location>
        <topology evidence="1 9">Multi-pass membrane protein</topology>
    </subcellularLocation>
</comment>
<keyword evidence="5 9" id="KW-0812">Transmembrane</keyword>
<feature type="transmembrane region" description="Helical" evidence="9">
    <location>
        <begin position="47"/>
        <end position="65"/>
    </location>
</feature>
<evidence type="ECO:0000256" key="3">
    <source>
        <dbReference type="ARBA" id="ARBA00022475"/>
    </source>
</evidence>
<dbReference type="GO" id="GO:0015740">
    <property type="term" value="P:C4-dicarboxylate transport"/>
    <property type="evidence" value="ECO:0007669"/>
    <property type="project" value="TreeGrafter"/>
</dbReference>
<evidence type="ECO:0000256" key="5">
    <source>
        <dbReference type="ARBA" id="ARBA00022692"/>
    </source>
</evidence>
<dbReference type="OrthoDB" id="9791324at2"/>
<keyword evidence="7 9" id="KW-0472">Membrane</keyword>
<evidence type="ECO:0000256" key="6">
    <source>
        <dbReference type="ARBA" id="ARBA00022989"/>
    </source>
</evidence>
<dbReference type="Pfam" id="PF04290">
    <property type="entry name" value="DctQ"/>
    <property type="match status" value="1"/>
</dbReference>
<dbReference type="RefSeq" id="WP_004404262.1">
    <property type="nucleotide sequence ID" value="NC_022543.1"/>
</dbReference>
<keyword evidence="3" id="KW-1003">Cell membrane</keyword>
<evidence type="ECO:0000256" key="9">
    <source>
        <dbReference type="RuleBase" id="RU369079"/>
    </source>
</evidence>
<feature type="transmembrane region" description="Helical" evidence="9">
    <location>
        <begin position="12"/>
        <end position="35"/>
    </location>
</feature>
<dbReference type="EMBL" id="FO203527">
    <property type="protein sequence ID" value="CCO61749.1"/>
    <property type="molecule type" value="Genomic_DNA"/>
</dbReference>
<protein>
    <recommendedName>
        <fullName evidence="9">TRAP transporter small permease protein</fullName>
    </recommendedName>
</protein>
<dbReference type="STRING" id="28173.VIBNI_B2040"/>
<dbReference type="PATRIC" id="fig|1260221.3.peg.5596"/>
<feature type="transmembrane region" description="Helical" evidence="9">
    <location>
        <begin position="86"/>
        <end position="107"/>
    </location>
</feature>
<comment type="similarity">
    <text evidence="8 9">Belongs to the TRAP transporter small permease family.</text>
</comment>
<comment type="subunit">
    <text evidence="9">The complex comprises the extracytoplasmic solute receptor protein and the two transmembrane proteins.</text>
</comment>
<dbReference type="Proteomes" id="UP000016895">
    <property type="component" value="Chromosome 2"/>
</dbReference>
<dbReference type="InterPro" id="IPR007387">
    <property type="entry name" value="TRAP_DctQ"/>
</dbReference>
<dbReference type="KEGG" id="vni:VIBNI_B2040"/>
<proteinExistence type="inferred from homology"/>
<dbReference type="GO" id="GO:0022857">
    <property type="term" value="F:transmembrane transporter activity"/>
    <property type="evidence" value="ECO:0007669"/>
    <property type="project" value="UniProtKB-UniRule"/>
</dbReference>
<evidence type="ECO:0000256" key="4">
    <source>
        <dbReference type="ARBA" id="ARBA00022519"/>
    </source>
</evidence>
<evidence type="ECO:0000256" key="1">
    <source>
        <dbReference type="ARBA" id="ARBA00004429"/>
    </source>
</evidence>
<keyword evidence="12" id="KW-1185">Reference proteome</keyword>
<dbReference type="PANTHER" id="PTHR35011">
    <property type="entry name" value="2,3-DIKETO-L-GULONATE TRAP TRANSPORTER SMALL PERMEASE PROTEIN YIAM"/>
    <property type="match status" value="1"/>
</dbReference>
<keyword evidence="6 9" id="KW-1133">Transmembrane helix</keyword>
<evidence type="ECO:0000259" key="10">
    <source>
        <dbReference type="Pfam" id="PF04290"/>
    </source>
</evidence>
<gene>
    <name evidence="11" type="ORF">VIBNI_B2040</name>
</gene>
<dbReference type="AlphaFoldDB" id="U4KI31"/>
<sequence>MEWSRKLFRFSVDLLSAATLVAMVGLVFANVVLRYVFDSGLAWSEEVSRIAFVWVVFLGIVIAYQENEHLAVDIVVSRLKGKTAKVMGVIRTIISVLVLLACVIGGYKLMLLTQGQGLPSTGLPTGIIYLAGVLSCLACCVILLFFRRQNKGEEEA</sequence>